<evidence type="ECO:0000256" key="3">
    <source>
        <dbReference type="ARBA" id="ARBA00022723"/>
    </source>
</evidence>
<feature type="binding site" evidence="8">
    <location>
        <position position="57"/>
    </location>
    <ligand>
        <name>ATP</name>
        <dbReference type="ChEBI" id="CHEBI:30616"/>
    </ligand>
</feature>
<dbReference type="UniPathway" id="UPA00078">
    <property type="reaction ID" value="UER00161"/>
</dbReference>
<dbReference type="GO" id="GO:0009102">
    <property type="term" value="P:biotin biosynthetic process"/>
    <property type="evidence" value="ECO:0007669"/>
    <property type="project" value="UniProtKB-UniRule"/>
</dbReference>
<evidence type="ECO:0000256" key="5">
    <source>
        <dbReference type="ARBA" id="ARBA00022756"/>
    </source>
</evidence>
<dbReference type="FunFam" id="3.40.50.300:FF:000292">
    <property type="entry name" value="ATP-dependent dethiobiotin synthetase BioD"/>
    <property type="match status" value="1"/>
</dbReference>
<dbReference type="NCBIfam" id="TIGR00347">
    <property type="entry name" value="bioD"/>
    <property type="match status" value="1"/>
</dbReference>
<dbReference type="PIRSF" id="PIRSF006755">
    <property type="entry name" value="DTB_synth"/>
    <property type="match status" value="1"/>
</dbReference>
<evidence type="ECO:0000313" key="10">
    <source>
        <dbReference type="Proteomes" id="UP000273143"/>
    </source>
</evidence>
<dbReference type="GO" id="GO:0005524">
    <property type="term" value="F:ATP binding"/>
    <property type="evidence" value="ECO:0007669"/>
    <property type="project" value="UniProtKB-UniRule"/>
</dbReference>
<dbReference type="AlphaFoldDB" id="A0A3S9XCY5"/>
<dbReference type="Proteomes" id="UP000273143">
    <property type="component" value="Chromosome"/>
</dbReference>
<dbReference type="Gene3D" id="3.40.50.300">
    <property type="entry name" value="P-loop containing nucleotide triphosphate hydrolases"/>
    <property type="match status" value="1"/>
</dbReference>
<feature type="binding site" evidence="8">
    <location>
        <begin position="208"/>
        <end position="210"/>
    </location>
    <ligand>
        <name>ATP</name>
        <dbReference type="ChEBI" id="CHEBI:30616"/>
    </ligand>
</feature>
<dbReference type="PANTHER" id="PTHR43210">
    <property type="entry name" value="DETHIOBIOTIN SYNTHETASE"/>
    <property type="match status" value="1"/>
</dbReference>
<feature type="binding site" evidence="8">
    <location>
        <position position="19"/>
    </location>
    <ligand>
        <name>Mg(2+)</name>
        <dbReference type="ChEBI" id="CHEBI:18420"/>
    </ligand>
</feature>
<evidence type="ECO:0000256" key="2">
    <source>
        <dbReference type="ARBA" id="ARBA00022598"/>
    </source>
</evidence>
<keyword evidence="3 8" id="KW-0479">Metal-binding</keyword>
<evidence type="ECO:0000256" key="8">
    <source>
        <dbReference type="HAMAP-Rule" id="MF_00336"/>
    </source>
</evidence>
<dbReference type="InterPro" id="IPR004472">
    <property type="entry name" value="DTB_synth_BioD"/>
</dbReference>
<evidence type="ECO:0000256" key="4">
    <source>
        <dbReference type="ARBA" id="ARBA00022741"/>
    </source>
</evidence>
<feature type="binding site" evidence="8">
    <location>
        <position position="57"/>
    </location>
    <ligand>
        <name>Mg(2+)</name>
        <dbReference type="ChEBI" id="CHEBI:18420"/>
    </ligand>
</feature>
<keyword evidence="6 8" id="KW-0067">ATP-binding</keyword>
<evidence type="ECO:0000256" key="1">
    <source>
        <dbReference type="ARBA" id="ARBA00022490"/>
    </source>
</evidence>
<accession>A0A3S9XCY5</accession>
<comment type="subunit">
    <text evidence="8">Homodimer.</text>
</comment>
<dbReference type="KEGG" id="emo:DM558_05450"/>
<dbReference type="CDD" id="cd03109">
    <property type="entry name" value="DTBS"/>
    <property type="match status" value="1"/>
</dbReference>
<keyword evidence="1 8" id="KW-0963">Cytoplasm</keyword>
<dbReference type="GO" id="GO:0005829">
    <property type="term" value="C:cytosol"/>
    <property type="evidence" value="ECO:0007669"/>
    <property type="project" value="TreeGrafter"/>
</dbReference>
<dbReference type="SUPFAM" id="SSF52540">
    <property type="entry name" value="P-loop containing nucleoside triphosphate hydrolases"/>
    <property type="match status" value="1"/>
</dbReference>
<comment type="subcellular location">
    <subcellularLocation>
        <location evidence="8">Cytoplasm</location>
    </subcellularLocation>
</comment>
<reference evidence="10" key="1">
    <citation type="submission" date="2018-06" db="EMBL/GenBank/DDBJ databases">
        <title>Complete genome of Pseudomonas insecticola strain QZS01.</title>
        <authorList>
            <person name="Wang J."/>
            <person name="Su Q."/>
        </authorList>
    </citation>
    <scope>NUCLEOTIDE SEQUENCE [LARGE SCALE GENOMIC DNA]</scope>
    <source>
        <strain evidence="10">QZS01</strain>
    </source>
</reference>
<name>A0A3S9XCY5_9GAMM</name>
<keyword evidence="4 8" id="KW-0547">Nucleotide-binding</keyword>
<gene>
    <name evidence="8 9" type="primary">bioD</name>
    <name evidence="9" type="ORF">DM558_05450</name>
</gene>
<dbReference type="GO" id="GO:0042803">
    <property type="term" value="F:protein homodimerization activity"/>
    <property type="evidence" value="ECO:0007669"/>
    <property type="project" value="UniProtKB-ARBA"/>
</dbReference>
<dbReference type="InterPro" id="IPR027417">
    <property type="entry name" value="P-loop_NTPase"/>
</dbReference>
<protein>
    <recommendedName>
        <fullName evidence="8">ATP-dependent dethiobiotin synthetase BioD</fullName>
        <ecNumber evidence="8">6.3.3.3</ecNumber>
    </recommendedName>
    <alternativeName>
        <fullName evidence="8">DTB synthetase</fullName>
        <shortName evidence="8">DTBS</shortName>
    </alternativeName>
    <alternativeName>
        <fullName evidence="8">Dethiobiotin synthase</fullName>
    </alternativeName>
</protein>
<dbReference type="PANTHER" id="PTHR43210:SF5">
    <property type="entry name" value="DETHIOBIOTIN SYNTHETASE"/>
    <property type="match status" value="1"/>
</dbReference>
<keyword evidence="5 8" id="KW-0093">Biotin biosynthesis</keyword>
<dbReference type="EC" id="6.3.3.3" evidence="8"/>
<dbReference type="Pfam" id="PF13500">
    <property type="entry name" value="AAA_26"/>
    <property type="match status" value="1"/>
</dbReference>
<feature type="binding site" evidence="8">
    <location>
        <position position="44"/>
    </location>
    <ligand>
        <name>substrate</name>
    </ligand>
</feature>
<keyword evidence="10" id="KW-1185">Reference proteome</keyword>
<comment type="pathway">
    <text evidence="8">Cofactor biosynthesis; biotin biosynthesis; biotin from 7,8-diaminononanoate: step 1/2.</text>
</comment>
<evidence type="ECO:0000256" key="6">
    <source>
        <dbReference type="ARBA" id="ARBA00022840"/>
    </source>
</evidence>
<keyword evidence="7 8" id="KW-0460">Magnesium</keyword>
<dbReference type="EMBL" id="CP029822">
    <property type="protein sequence ID" value="AZS50255.1"/>
    <property type="molecule type" value="Genomic_DNA"/>
</dbReference>
<feature type="binding site" evidence="8">
    <location>
        <begin position="119"/>
        <end position="122"/>
    </location>
    <ligand>
        <name>ATP</name>
        <dbReference type="ChEBI" id="CHEBI:30616"/>
    </ligand>
</feature>
<feature type="active site" evidence="8">
    <location>
        <position position="40"/>
    </location>
</feature>
<organism evidence="9 10">
    <name type="scientific">Entomomonas moraniae</name>
    <dbReference type="NCBI Taxonomy" id="2213226"/>
    <lineage>
        <taxon>Bacteria</taxon>
        <taxon>Pseudomonadati</taxon>
        <taxon>Pseudomonadota</taxon>
        <taxon>Gammaproteobacteria</taxon>
        <taxon>Pseudomonadales</taxon>
        <taxon>Pseudomonadaceae</taxon>
        <taxon>Entomomonas</taxon>
    </lineage>
</organism>
<comment type="cofactor">
    <cofactor evidence="8">
        <name>Mg(2+)</name>
        <dbReference type="ChEBI" id="CHEBI:18420"/>
    </cofactor>
</comment>
<keyword evidence="2 8" id="KW-0436">Ligase</keyword>
<proteinExistence type="inferred from homology"/>
<dbReference type="GO" id="GO:0000287">
    <property type="term" value="F:magnesium ion binding"/>
    <property type="evidence" value="ECO:0007669"/>
    <property type="project" value="UniProtKB-UniRule"/>
</dbReference>
<dbReference type="GO" id="GO:0004141">
    <property type="term" value="F:dethiobiotin synthase activity"/>
    <property type="evidence" value="ECO:0007669"/>
    <property type="project" value="UniProtKB-UniRule"/>
</dbReference>
<dbReference type="HAMAP" id="MF_00336">
    <property type="entry name" value="BioD"/>
    <property type="match status" value="1"/>
</dbReference>
<evidence type="ECO:0000256" key="7">
    <source>
        <dbReference type="ARBA" id="ARBA00022842"/>
    </source>
</evidence>
<sequence length="235" mass="25087">MSLKNAFFITGTDTEIGKTTIACGLLAAAKAKHLTTAAVKPIASGCELTADGLRNEDALALWQQCTVVLDYAEINPVAFQPAIAPHIAAIESQQVLSVAMLLPKVQVVLEKDADFTVIEGAGGWQVPLNEHEYLSDLAKQLKLPAVLVVGVRLGCVNHALLSKQAILSEGLTIAGWVANIVDPKMSRLSENLGTLQKHLNLPCLGQVPYLQQPNAQQVASYLDITAMLGDKNESK</sequence>
<feature type="binding site" evidence="8">
    <location>
        <begin position="15"/>
        <end position="20"/>
    </location>
    <ligand>
        <name>ATP</name>
        <dbReference type="ChEBI" id="CHEBI:30616"/>
    </ligand>
</feature>
<comment type="caution">
    <text evidence="8">Lacks conserved residue(s) required for the propagation of feature annotation.</text>
</comment>
<comment type="catalytic activity">
    <reaction evidence="8">
        <text>(7R,8S)-7,8-diammoniononanoate + CO2 + ATP = (4R,5S)-dethiobiotin + ADP + phosphate + 3 H(+)</text>
        <dbReference type="Rhea" id="RHEA:15805"/>
        <dbReference type="ChEBI" id="CHEBI:15378"/>
        <dbReference type="ChEBI" id="CHEBI:16526"/>
        <dbReference type="ChEBI" id="CHEBI:30616"/>
        <dbReference type="ChEBI" id="CHEBI:43474"/>
        <dbReference type="ChEBI" id="CHEBI:149469"/>
        <dbReference type="ChEBI" id="CHEBI:149473"/>
        <dbReference type="ChEBI" id="CHEBI:456216"/>
        <dbReference type="EC" id="6.3.3.3"/>
    </reaction>
</comment>
<evidence type="ECO:0000313" key="9">
    <source>
        <dbReference type="EMBL" id="AZS50255.1"/>
    </source>
</evidence>
<comment type="function">
    <text evidence="8">Catalyzes a mechanistically unusual reaction, the ATP-dependent insertion of CO2 between the N7 and N8 nitrogen atoms of 7,8-diaminopelargonic acid (DAPA, also called 7,8-diammoniononanoate) to form a ureido ring.</text>
</comment>
<comment type="similarity">
    <text evidence="8">Belongs to the dethiobiotin synthetase family.</text>
</comment>
<feature type="binding site" evidence="8">
    <location>
        <position position="119"/>
    </location>
    <ligand>
        <name>Mg(2+)</name>
        <dbReference type="ChEBI" id="CHEBI:18420"/>
    </ligand>
</feature>